<gene>
    <name evidence="2" type="ORF">C812_03636</name>
</gene>
<organism evidence="2 3">
    <name type="scientific">Paenibacillus barengoltzii G22</name>
    <dbReference type="NCBI Taxonomy" id="1235795"/>
    <lineage>
        <taxon>Bacteria</taxon>
        <taxon>Bacillati</taxon>
        <taxon>Bacillota</taxon>
        <taxon>Bacilli</taxon>
        <taxon>Bacillales</taxon>
        <taxon>Paenibacillaceae</taxon>
        <taxon>Paenibacillus</taxon>
    </lineage>
</organism>
<protein>
    <submittedName>
        <fullName evidence="2">PEP-CTERM protein sorting domain</fullName>
    </submittedName>
</protein>
<sequence>MYFVWENTVITLLILFLVIYGIWFFLLRKKRH</sequence>
<keyword evidence="1" id="KW-1133">Transmembrane helix</keyword>
<dbReference type="EMBL" id="ASSZ01000033">
    <property type="protein sequence ID" value="EOS54395.1"/>
    <property type="molecule type" value="Genomic_DNA"/>
</dbReference>
<accession>R9L6W2</accession>
<dbReference type="AlphaFoldDB" id="R9L6W2"/>
<name>R9L6W2_9BACL</name>
<evidence type="ECO:0000313" key="2">
    <source>
        <dbReference type="EMBL" id="EOS54395.1"/>
    </source>
</evidence>
<feature type="transmembrane region" description="Helical" evidence="1">
    <location>
        <begin position="6"/>
        <end position="27"/>
    </location>
</feature>
<proteinExistence type="predicted"/>
<comment type="caution">
    <text evidence="2">The sequence shown here is derived from an EMBL/GenBank/DDBJ whole genome shotgun (WGS) entry which is preliminary data.</text>
</comment>
<dbReference type="STRING" id="1235795.C812_03636"/>
<dbReference type="HOGENOM" id="CLU_3390539_0_0_9"/>
<dbReference type="Proteomes" id="UP000019598">
    <property type="component" value="Unassembled WGS sequence"/>
</dbReference>
<keyword evidence="1" id="KW-0812">Transmembrane</keyword>
<evidence type="ECO:0000256" key="1">
    <source>
        <dbReference type="SAM" id="Phobius"/>
    </source>
</evidence>
<keyword evidence="1" id="KW-0472">Membrane</keyword>
<reference evidence="2 3" key="1">
    <citation type="submission" date="2013-04" db="EMBL/GenBank/DDBJ databases">
        <title>The Genome Sequence of Paenibacillus barengoltzii G22.</title>
        <authorList>
            <consortium name="The Broad Institute Genomics Platform"/>
            <consortium name="The Broad Institute Genome Sequencing Center for Infectious Disease"/>
            <person name="Earl A."/>
            <person name="Xavier R."/>
            <person name="Elson C."/>
            <person name="Duck W."/>
            <person name="Walker B."/>
            <person name="Young S."/>
            <person name="Zeng Q."/>
            <person name="Gargeya S."/>
            <person name="Fitzgerald M."/>
            <person name="Haas B."/>
            <person name="Abouelleil A."/>
            <person name="Allen A.W."/>
            <person name="Alvarado L."/>
            <person name="Arachchi H.M."/>
            <person name="Berlin A.M."/>
            <person name="Chapman S.B."/>
            <person name="Gainer-Dewar J."/>
            <person name="Goldberg J."/>
            <person name="Griggs A."/>
            <person name="Gujja S."/>
            <person name="Hansen M."/>
            <person name="Howarth C."/>
            <person name="Imamovic A."/>
            <person name="Ireland A."/>
            <person name="Larimer J."/>
            <person name="McCowan C."/>
            <person name="Murphy C."/>
            <person name="Pearson M."/>
            <person name="Poon T.W."/>
            <person name="Priest M."/>
            <person name="Roberts A."/>
            <person name="Saif S."/>
            <person name="Shea T."/>
            <person name="Sisk P."/>
            <person name="Sykes S."/>
            <person name="Wortman J."/>
            <person name="Nusbaum C."/>
            <person name="Birren B."/>
        </authorList>
    </citation>
    <scope>NUCLEOTIDE SEQUENCE [LARGE SCALE GENOMIC DNA]</scope>
    <source>
        <strain evidence="2 3">G22</strain>
    </source>
</reference>
<evidence type="ECO:0000313" key="3">
    <source>
        <dbReference type="Proteomes" id="UP000019598"/>
    </source>
</evidence>